<dbReference type="OrthoDB" id="56298at2157"/>
<comment type="caution">
    <text evidence="16">The sequence shown here is derived from an EMBL/GenBank/DDBJ whole genome shotgun (WGS) entry which is preliminary data.</text>
</comment>
<dbReference type="InterPro" id="IPR001697">
    <property type="entry name" value="Pyr_Knase"/>
</dbReference>
<dbReference type="Gene3D" id="3.20.20.60">
    <property type="entry name" value="Phosphoenolpyruvate-binding domains"/>
    <property type="match status" value="1"/>
</dbReference>
<dbReference type="SUPFAM" id="SSF51621">
    <property type="entry name" value="Phosphoenolpyruvate/pyruvate domain"/>
    <property type="match status" value="1"/>
</dbReference>
<keyword evidence="11 16" id="KW-0670">Pyruvate</keyword>
<name>A0A3R9QSX4_9CREN</name>
<feature type="domain" description="Pyruvate kinase barrel" evidence="14">
    <location>
        <begin position="2"/>
        <end position="319"/>
    </location>
</feature>
<comment type="pathway">
    <text evidence="1 13">Carbohydrate degradation; glycolysis; pyruvate from D-glyceraldehyde 3-phosphate: step 5/5.</text>
</comment>
<evidence type="ECO:0000256" key="7">
    <source>
        <dbReference type="ARBA" id="ARBA00022777"/>
    </source>
</evidence>
<dbReference type="SUPFAM" id="SSF50800">
    <property type="entry name" value="PK beta-barrel domain-like"/>
    <property type="match status" value="1"/>
</dbReference>
<organism evidence="16 17">
    <name type="scientific">Candidatus Methanodesulfokora washburnensis</name>
    <dbReference type="NCBI Taxonomy" id="2478471"/>
    <lineage>
        <taxon>Archaea</taxon>
        <taxon>Thermoproteota</taxon>
        <taxon>Candidatus Korarchaeia</taxon>
        <taxon>Candidatus Korarchaeia incertae sedis</taxon>
        <taxon>Candidatus Methanodesulfokora</taxon>
    </lineage>
</organism>
<dbReference type="InterPro" id="IPR018209">
    <property type="entry name" value="Pyrv_Knase_AS"/>
</dbReference>
<evidence type="ECO:0000259" key="15">
    <source>
        <dbReference type="Pfam" id="PF02887"/>
    </source>
</evidence>
<comment type="catalytic activity">
    <reaction evidence="13">
        <text>pyruvate + ATP = phosphoenolpyruvate + ADP + H(+)</text>
        <dbReference type="Rhea" id="RHEA:18157"/>
        <dbReference type="ChEBI" id="CHEBI:15361"/>
        <dbReference type="ChEBI" id="CHEBI:15378"/>
        <dbReference type="ChEBI" id="CHEBI:30616"/>
        <dbReference type="ChEBI" id="CHEBI:58702"/>
        <dbReference type="ChEBI" id="CHEBI:456216"/>
        <dbReference type="EC" id="2.7.1.40"/>
    </reaction>
</comment>
<evidence type="ECO:0000256" key="1">
    <source>
        <dbReference type="ARBA" id="ARBA00004997"/>
    </source>
</evidence>
<evidence type="ECO:0000256" key="13">
    <source>
        <dbReference type="RuleBase" id="RU000504"/>
    </source>
</evidence>
<evidence type="ECO:0000313" key="16">
    <source>
        <dbReference type="EMBL" id="RSN72408.1"/>
    </source>
</evidence>
<dbReference type="Gene3D" id="2.40.33.10">
    <property type="entry name" value="PK beta-barrel domain-like"/>
    <property type="match status" value="1"/>
</dbReference>
<keyword evidence="9 13" id="KW-0460">Magnesium</keyword>
<evidence type="ECO:0000259" key="14">
    <source>
        <dbReference type="Pfam" id="PF00224"/>
    </source>
</evidence>
<evidence type="ECO:0000256" key="10">
    <source>
        <dbReference type="ARBA" id="ARBA00023152"/>
    </source>
</evidence>
<keyword evidence="6" id="KW-0547">Nucleotide-binding</keyword>
<dbReference type="NCBIfam" id="TIGR01064">
    <property type="entry name" value="pyruv_kin"/>
    <property type="match status" value="1"/>
</dbReference>
<keyword evidence="4 13" id="KW-0808">Transferase</keyword>
<evidence type="ECO:0000256" key="6">
    <source>
        <dbReference type="ARBA" id="ARBA00022741"/>
    </source>
</evidence>
<dbReference type="PANTHER" id="PTHR11817">
    <property type="entry name" value="PYRUVATE KINASE"/>
    <property type="match status" value="1"/>
</dbReference>
<dbReference type="InterPro" id="IPR036918">
    <property type="entry name" value="Pyrv_Knase_C_sf"/>
</dbReference>
<proteinExistence type="inferred from homology"/>
<sequence>MRVKLIASLGPSTRDYDQIRMLLMEGISGFRINLAHGDLAFWKSLISSVRRAEGDIKRPVAVIVDVRGPSIRLGNFSKAISVKAGDKVTFSLDEFSPEDKIIPFPNEEVMEKVREGDVFVMDDGRMRFKIISRGKKSFLAESLTDGVLKPEKAVSFPEREFNMPILTEDDVSGLESMCDEVDYVGISLVRKGEDILYVRNIINKLNPDIYLISKIENKSAVENLDSIIGLSDAVLVARGDLGMNFGLEEIPMLQRRIVRETLRMGKPVIVATQLLESMMSSPVPTRAEVVDIANAVEEGVDALMLTGETAAGSYPIEAVKWLKKVAERAESFYSINVNRMGESVKRRYAKGVVELAEDLGGKLLIYSMKGTTAAIISSLRPKTRTYVGVPSIKVARKLAIMWGLDTRVIPADSYYDGLDKLYTDLLNEKELSEGELAVLTYGLRDYEQVIRVRRVSTADSL</sequence>
<dbReference type="GO" id="GO:0004743">
    <property type="term" value="F:pyruvate kinase activity"/>
    <property type="evidence" value="ECO:0007669"/>
    <property type="project" value="UniProtKB-UniRule"/>
</dbReference>
<evidence type="ECO:0000256" key="5">
    <source>
        <dbReference type="ARBA" id="ARBA00022723"/>
    </source>
</evidence>
<reference evidence="16 17" key="1">
    <citation type="submission" date="2018-10" db="EMBL/GenBank/DDBJ databases">
        <title>Co-occurring genomic capacity for anaerobic methane metabolism and dissimilatory sulfite reduction discovered in the Korarchaeota.</title>
        <authorList>
            <person name="Mckay L.J."/>
            <person name="Dlakic M."/>
            <person name="Fields M.W."/>
            <person name="Delmont T.O."/>
            <person name="Eren A.M."/>
            <person name="Jay Z.J."/>
            <person name="Klingelsmith K.B."/>
            <person name="Rusch D.B."/>
            <person name="Inskeep W.P."/>
        </authorList>
    </citation>
    <scope>NUCLEOTIDE SEQUENCE [LARGE SCALE GENOMIC DNA]</scope>
    <source>
        <strain evidence="16 17">MDKW</strain>
    </source>
</reference>
<evidence type="ECO:0000256" key="4">
    <source>
        <dbReference type="ARBA" id="ARBA00022679"/>
    </source>
</evidence>
<evidence type="ECO:0000256" key="9">
    <source>
        <dbReference type="ARBA" id="ARBA00022842"/>
    </source>
</evidence>
<dbReference type="SUPFAM" id="SSF52935">
    <property type="entry name" value="PK C-terminal domain-like"/>
    <property type="match status" value="1"/>
</dbReference>
<gene>
    <name evidence="16" type="primary">pyk</name>
    <name evidence="16" type="ORF">D6D85_14060</name>
</gene>
<dbReference type="RefSeq" id="WP_125672578.1">
    <property type="nucleotide sequence ID" value="NZ_RCOS01000156.1"/>
</dbReference>
<dbReference type="Pfam" id="PF00224">
    <property type="entry name" value="PK"/>
    <property type="match status" value="1"/>
</dbReference>
<dbReference type="InterPro" id="IPR011037">
    <property type="entry name" value="Pyrv_Knase-like_insert_dom_sf"/>
</dbReference>
<evidence type="ECO:0000256" key="12">
    <source>
        <dbReference type="NCBIfam" id="TIGR01064"/>
    </source>
</evidence>
<keyword evidence="7 13" id="KW-0418">Kinase</keyword>
<evidence type="ECO:0000256" key="8">
    <source>
        <dbReference type="ARBA" id="ARBA00022840"/>
    </source>
</evidence>
<evidence type="ECO:0000256" key="3">
    <source>
        <dbReference type="ARBA" id="ARBA00012142"/>
    </source>
</evidence>
<dbReference type="Gene3D" id="3.40.1380.20">
    <property type="entry name" value="Pyruvate kinase, C-terminal domain"/>
    <property type="match status" value="1"/>
</dbReference>
<dbReference type="InterPro" id="IPR015813">
    <property type="entry name" value="Pyrv/PenolPyrv_kinase-like_dom"/>
</dbReference>
<dbReference type="GO" id="GO:0005524">
    <property type="term" value="F:ATP binding"/>
    <property type="evidence" value="ECO:0007669"/>
    <property type="project" value="UniProtKB-KW"/>
</dbReference>
<keyword evidence="10 13" id="KW-0324">Glycolysis</keyword>
<dbReference type="GO" id="GO:0016301">
    <property type="term" value="F:kinase activity"/>
    <property type="evidence" value="ECO:0007669"/>
    <property type="project" value="UniProtKB-KW"/>
</dbReference>
<dbReference type="UniPathway" id="UPA00109">
    <property type="reaction ID" value="UER00188"/>
</dbReference>
<evidence type="ECO:0000256" key="11">
    <source>
        <dbReference type="ARBA" id="ARBA00023317"/>
    </source>
</evidence>
<dbReference type="InterPro" id="IPR040442">
    <property type="entry name" value="Pyrv_kinase-like_dom_sf"/>
</dbReference>
<accession>A0A3R9QSX4</accession>
<dbReference type="GO" id="GO:0030955">
    <property type="term" value="F:potassium ion binding"/>
    <property type="evidence" value="ECO:0007669"/>
    <property type="project" value="UniProtKB-UniRule"/>
</dbReference>
<feature type="domain" description="Pyruvate kinase C-terminal" evidence="15">
    <location>
        <begin position="349"/>
        <end position="444"/>
    </location>
</feature>
<dbReference type="InterPro" id="IPR015793">
    <property type="entry name" value="Pyrv_Knase_brl"/>
</dbReference>
<dbReference type="EMBL" id="RCOS01000156">
    <property type="protein sequence ID" value="RSN72408.1"/>
    <property type="molecule type" value="Genomic_DNA"/>
</dbReference>
<dbReference type="GO" id="GO:0000287">
    <property type="term" value="F:magnesium ion binding"/>
    <property type="evidence" value="ECO:0007669"/>
    <property type="project" value="UniProtKB-UniRule"/>
</dbReference>
<keyword evidence="5" id="KW-0479">Metal-binding</keyword>
<dbReference type="Proteomes" id="UP000277582">
    <property type="component" value="Unassembled WGS sequence"/>
</dbReference>
<dbReference type="InterPro" id="IPR015806">
    <property type="entry name" value="Pyrv_Knase_insert_dom_sf"/>
</dbReference>
<evidence type="ECO:0000256" key="2">
    <source>
        <dbReference type="ARBA" id="ARBA00008663"/>
    </source>
</evidence>
<dbReference type="InterPro" id="IPR015795">
    <property type="entry name" value="Pyrv_Knase_C"/>
</dbReference>
<dbReference type="PRINTS" id="PR01050">
    <property type="entry name" value="PYRUVTKNASE"/>
</dbReference>
<keyword evidence="8" id="KW-0067">ATP-binding</keyword>
<keyword evidence="17" id="KW-1185">Reference proteome</keyword>
<dbReference type="Pfam" id="PF02887">
    <property type="entry name" value="PK_C"/>
    <property type="match status" value="1"/>
</dbReference>
<comment type="similarity">
    <text evidence="2 13">Belongs to the pyruvate kinase family.</text>
</comment>
<dbReference type="AlphaFoldDB" id="A0A3R9QSX4"/>
<dbReference type="PROSITE" id="PS00110">
    <property type="entry name" value="PYRUVATE_KINASE"/>
    <property type="match status" value="1"/>
</dbReference>
<dbReference type="EC" id="2.7.1.40" evidence="3 12"/>
<evidence type="ECO:0000313" key="17">
    <source>
        <dbReference type="Proteomes" id="UP000277582"/>
    </source>
</evidence>
<protein>
    <recommendedName>
        <fullName evidence="3 12">Pyruvate kinase</fullName>
        <ecNumber evidence="3 12">2.7.1.40</ecNumber>
    </recommendedName>
</protein>